<proteinExistence type="predicted"/>
<accession>A0A942Z510</accession>
<keyword evidence="2" id="KW-1185">Reference proteome</keyword>
<dbReference type="SMART" id="SM00855">
    <property type="entry name" value="PGAM"/>
    <property type="match status" value="1"/>
</dbReference>
<dbReference type="Proteomes" id="UP000676456">
    <property type="component" value="Unassembled WGS sequence"/>
</dbReference>
<organism evidence="1 2">
    <name type="scientific">Lederbergia citrea</name>
    <dbReference type="NCBI Taxonomy" id="2833581"/>
    <lineage>
        <taxon>Bacteria</taxon>
        <taxon>Bacillati</taxon>
        <taxon>Bacillota</taxon>
        <taxon>Bacilli</taxon>
        <taxon>Bacillales</taxon>
        <taxon>Bacillaceae</taxon>
        <taxon>Lederbergia</taxon>
    </lineage>
</organism>
<gene>
    <name evidence="1" type="ORF">KHA91_16130</name>
</gene>
<dbReference type="EMBL" id="JAGYPN010000003">
    <property type="protein sequence ID" value="MBS4224249.1"/>
    <property type="molecule type" value="Genomic_DNA"/>
</dbReference>
<dbReference type="PANTHER" id="PTHR16469:SF51">
    <property type="entry name" value="TRANSCRIPTION FACTOR TAU 55 KDA SUBUNIT"/>
    <property type="match status" value="1"/>
</dbReference>
<dbReference type="Gene3D" id="3.40.50.1240">
    <property type="entry name" value="Phosphoglycerate mutase-like"/>
    <property type="match status" value="1"/>
</dbReference>
<evidence type="ECO:0000313" key="2">
    <source>
        <dbReference type="Proteomes" id="UP000676456"/>
    </source>
</evidence>
<dbReference type="PANTHER" id="PTHR16469">
    <property type="entry name" value="UBIQUITIN-ASSOCIATED AND SH3 DOMAIN-CONTAINING BA-RELATED"/>
    <property type="match status" value="1"/>
</dbReference>
<protein>
    <submittedName>
        <fullName evidence="1">Histidine phosphatase family protein</fullName>
    </submittedName>
</protein>
<dbReference type="SUPFAM" id="SSF53254">
    <property type="entry name" value="Phosphoglycerate mutase-like"/>
    <property type="match status" value="1"/>
</dbReference>
<name>A0A942Z510_9BACI</name>
<evidence type="ECO:0000313" key="1">
    <source>
        <dbReference type="EMBL" id="MBS4224249.1"/>
    </source>
</evidence>
<dbReference type="RefSeq" id="WP_213099277.1">
    <property type="nucleotide sequence ID" value="NZ_JAGYPN010000003.1"/>
</dbReference>
<sequence length="213" mass="24218">MVNEVFILRHGIRLDIDDKAYFRHYLKRKDDVPLSSRGIIQAEETGEFLKDQHVTHIFSSPFFRTLQTAQAVASKLNLPINVEYGFMEMLNPNWFPADPELLTKKEALSVFPNINPDYESFVQPEYPETDYEGVVLHRVKKALDEIILRYDGTILIVGHGASTESAAKALMLPGSLEGFDGKMCALNKYVRENGKWTFAYCTTDHLSAESILN</sequence>
<reference evidence="1 2" key="1">
    <citation type="submission" date="2021-05" db="EMBL/GenBank/DDBJ databases">
        <title>Novel Bacillus species.</title>
        <authorList>
            <person name="Liu G."/>
        </authorList>
    </citation>
    <scope>NUCLEOTIDE SEQUENCE [LARGE SCALE GENOMIC DNA]</scope>
    <source>
        <strain evidence="1 2">FJAT-49682</strain>
    </source>
</reference>
<dbReference type="AlphaFoldDB" id="A0A942Z510"/>
<dbReference type="InterPro" id="IPR029033">
    <property type="entry name" value="His_PPase_superfam"/>
</dbReference>
<dbReference type="Pfam" id="PF00300">
    <property type="entry name" value="His_Phos_1"/>
    <property type="match status" value="1"/>
</dbReference>
<comment type="caution">
    <text evidence="1">The sequence shown here is derived from an EMBL/GenBank/DDBJ whole genome shotgun (WGS) entry which is preliminary data.</text>
</comment>
<dbReference type="CDD" id="cd07067">
    <property type="entry name" value="HP_PGM_like"/>
    <property type="match status" value="1"/>
</dbReference>
<dbReference type="InterPro" id="IPR013078">
    <property type="entry name" value="His_Pase_superF_clade-1"/>
</dbReference>
<dbReference type="InterPro" id="IPR051710">
    <property type="entry name" value="Phosphatase_SH3-domain"/>
</dbReference>